<feature type="transmembrane region" description="Helical" evidence="1">
    <location>
        <begin position="247"/>
        <end position="270"/>
    </location>
</feature>
<reference evidence="3" key="1">
    <citation type="journal article" date="2014" name="Nat. Genet.">
        <title>Genome of the human hookworm Necator americanus.</title>
        <authorList>
            <person name="Tang Y.T."/>
            <person name="Gao X."/>
            <person name="Rosa B.A."/>
            <person name="Abubucker S."/>
            <person name="Hallsworth-Pepin K."/>
            <person name="Martin J."/>
            <person name="Tyagi R."/>
            <person name="Heizer E."/>
            <person name="Zhang X."/>
            <person name="Bhonagiri-Palsikar V."/>
            <person name="Minx P."/>
            <person name="Warren W.C."/>
            <person name="Wang Q."/>
            <person name="Zhan B."/>
            <person name="Hotez P.J."/>
            <person name="Sternberg P.W."/>
            <person name="Dougall A."/>
            <person name="Gaze S.T."/>
            <person name="Mulvenna J."/>
            <person name="Sotillo J."/>
            <person name="Ranganathan S."/>
            <person name="Rabelo E.M."/>
            <person name="Wilson R.K."/>
            <person name="Felgner P.L."/>
            <person name="Bethony J."/>
            <person name="Hawdon J.M."/>
            <person name="Gasser R.B."/>
            <person name="Loukas A."/>
            <person name="Mitreva M."/>
        </authorList>
    </citation>
    <scope>NUCLEOTIDE SEQUENCE [LARGE SCALE GENOMIC DNA]</scope>
</reference>
<feature type="transmembrane region" description="Helical" evidence="1">
    <location>
        <begin position="20"/>
        <end position="41"/>
    </location>
</feature>
<dbReference type="Proteomes" id="UP000053676">
    <property type="component" value="Unassembled WGS sequence"/>
</dbReference>
<name>W2TE47_NECAM</name>
<keyword evidence="1" id="KW-0812">Transmembrane</keyword>
<keyword evidence="1" id="KW-1133">Transmembrane helix</keyword>
<evidence type="ECO:0000313" key="2">
    <source>
        <dbReference type="EMBL" id="ETN79471.1"/>
    </source>
</evidence>
<keyword evidence="1" id="KW-0472">Membrane</keyword>
<gene>
    <name evidence="2" type="ORF">NECAME_02588</name>
</gene>
<feature type="transmembrane region" description="Helical" evidence="1">
    <location>
        <begin position="99"/>
        <end position="124"/>
    </location>
</feature>
<dbReference type="Pfam" id="PF10318">
    <property type="entry name" value="7TM_GPCR_Srh"/>
    <property type="match status" value="1"/>
</dbReference>
<dbReference type="OMA" id="YSESWIA"/>
<protein>
    <submittedName>
        <fullName evidence="2">7TM chemoreceptor</fullName>
    </submittedName>
</protein>
<feature type="transmembrane region" description="Helical" evidence="1">
    <location>
        <begin position="201"/>
        <end position="226"/>
    </location>
</feature>
<keyword evidence="3" id="KW-1185">Reference proteome</keyword>
<feature type="transmembrane region" description="Helical" evidence="1">
    <location>
        <begin position="53"/>
        <end position="79"/>
    </location>
</feature>
<keyword evidence="2" id="KW-0675">Receptor</keyword>
<sequence>MFEVNGYPLVRTEGRTTVELIFMFVCIGGIPLTLVALIIIFTKTPPQMTTYKWIIVNMTITTFLTDFIICFLFDPIPLFPDVACYSKAWLANVCEDANYILLCVSIVMLQLTLSSTLVAFLYRVTALGNMAGSLSTLANYEMKYTVTPTYLVGVAPVTIVLITSYKSRSEMRDVIERKPELYFLNNYGSYLVANRKDSEFIIFQSVWLCSAFLIVALCAVIAASIIRNLHEKRKSMSPKSLELHRSLVAHLIFQITIPAVTTLIPMVILFSTRYVDVPFGAHCGLEYDHLANGRPAQPVEHHCHCSSNTTLSQRNS</sequence>
<proteinExistence type="predicted"/>
<dbReference type="KEGG" id="nai:NECAME_02588"/>
<organism evidence="2 3">
    <name type="scientific">Necator americanus</name>
    <name type="common">Human hookworm</name>
    <dbReference type="NCBI Taxonomy" id="51031"/>
    <lineage>
        <taxon>Eukaryota</taxon>
        <taxon>Metazoa</taxon>
        <taxon>Ecdysozoa</taxon>
        <taxon>Nematoda</taxon>
        <taxon>Chromadorea</taxon>
        <taxon>Rhabditida</taxon>
        <taxon>Rhabditina</taxon>
        <taxon>Rhabditomorpha</taxon>
        <taxon>Strongyloidea</taxon>
        <taxon>Ancylostomatidae</taxon>
        <taxon>Bunostominae</taxon>
        <taxon>Necator</taxon>
    </lineage>
</organism>
<evidence type="ECO:0000313" key="3">
    <source>
        <dbReference type="Proteomes" id="UP000053676"/>
    </source>
</evidence>
<dbReference type="PANTHER" id="PTHR45830:SF15">
    <property type="entry name" value="SERPENTINE RECEPTOR, CLASS I"/>
    <property type="match status" value="1"/>
</dbReference>
<dbReference type="PANTHER" id="PTHR45830">
    <property type="entry name" value="SERPENTINE RECEPTOR, CLASS I"/>
    <property type="match status" value="1"/>
</dbReference>
<dbReference type="AlphaFoldDB" id="W2TE47"/>
<accession>W2TE47</accession>
<dbReference type="InterPro" id="IPR019422">
    <property type="entry name" value="7TM_GPCR_serpentine_rcpt_Srh"/>
</dbReference>
<dbReference type="OrthoDB" id="5860646at2759"/>
<evidence type="ECO:0000256" key="1">
    <source>
        <dbReference type="SAM" id="Phobius"/>
    </source>
</evidence>
<feature type="transmembrane region" description="Helical" evidence="1">
    <location>
        <begin position="144"/>
        <end position="165"/>
    </location>
</feature>
<dbReference type="EMBL" id="KI659468">
    <property type="protein sequence ID" value="ETN79471.1"/>
    <property type="molecule type" value="Genomic_DNA"/>
</dbReference>